<comment type="caution">
    <text evidence="2">The sequence shown here is derived from an EMBL/GenBank/DDBJ whole genome shotgun (WGS) entry which is preliminary data.</text>
</comment>
<accession>E7MNB0</accession>
<feature type="transmembrane region" description="Helical" evidence="1">
    <location>
        <begin position="182"/>
        <end position="203"/>
    </location>
</feature>
<organism evidence="2 3">
    <name type="scientific">Solobacterium moorei F0204</name>
    <dbReference type="NCBI Taxonomy" id="706433"/>
    <lineage>
        <taxon>Bacteria</taxon>
        <taxon>Bacillati</taxon>
        <taxon>Bacillota</taxon>
        <taxon>Erysipelotrichia</taxon>
        <taxon>Erysipelotrichales</taxon>
        <taxon>Erysipelotrichaceae</taxon>
        <taxon>Solobacterium</taxon>
    </lineage>
</organism>
<proteinExistence type="predicted"/>
<keyword evidence="3" id="KW-1185">Reference proteome</keyword>
<feature type="transmembrane region" description="Helical" evidence="1">
    <location>
        <begin position="337"/>
        <end position="356"/>
    </location>
</feature>
<gene>
    <name evidence="2" type="ORF">HMPREF9430_01001</name>
</gene>
<feature type="transmembrane region" description="Helical" evidence="1">
    <location>
        <begin position="110"/>
        <end position="130"/>
    </location>
</feature>
<sequence length="507" mass="56468">MNQIIHLSKAKLLNTLPINDFCGNNKQKRNIAVLFVVVIVYMAINVGAFSVTTTMNLIHAGLVEYVYASLLSLTSVALITLLLFTLNALLFEGNDYEMLQSLPVSLRDIIASKLLIVYIFAFCFTCGMMLPGMVVHVLTTHAYLQFLFGILSLVFVPVIPIGIAIIFSVGILYVASFAKHTTVLKVLLSVLLFIGLMVGSFLLQSVGGLSTTIGLQMIQIYPLSLIFLKSKLLYACISIIASVLTFYMLTWKYEVLHKLSTKRRVIYHNAIFNQRSALHALYQKEMKRFFSSYLAVINQGFGVIMLVIGSVLLVFVPPTVLFSMLKVSQIPVNVVDYIPLVIAGMLAFTFPSVFSLSLEGKNLWIIQTAPVKMKDVIFSKISVTLSLHLIGYVCAIIAVFLRFPISVEQMIAVLLIPLAYSIFTAILGFSLDYRFANYSWDNEVVPIKQSLQVGLTMLTSLFMVGLPILLSVSLLMNLYFAMYLVASILLMLSMILFLLLSRIRTLS</sequence>
<dbReference type="AlphaFoldDB" id="E7MNB0"/>
<dbReference type="RefSeq" id="WP_006525835.1">
    <property type="nucleotide sequence ID" value="NZ_GL637662.1"/>
</dbReference>
<protein>
    <submittedName>
        <fullName evidence="2">Uncharacterized protein</fullName>
    </submittedName>
</protein>
<dbReference type="EMBL" id="AECQ01000023">
    <property type="protein sequence ID" value="EFW24444.1"/>
    <property type="molecule type" value="Genomic_DNA"/>
</dbReference>
<evidence type="ECO:0000313" key="2">
    <source>
        <dbReference type="EMBL" id="EFW24444.1"/>
    </source>
</evidence>
<keyword evidence="1" id="KW-0472">Membrane</keyword>
<feature type="transmembrane region" description="Helical" evidence="1">
    <location>
        <begin position="451"/>
        <end position="472"/>
    </location>
</feature>
<feature type="transmembrane region" description="Helical" evidence="1">
    <location>
        <begin position="142"/>
        <end position="175"/>
    </location>
</feature>
<reference evidence="2 3" key="1">
    <citation type="submission" date="2010-08" db="EMBL/GenBank/DDBJ databases">
        <authorList>
            <person name="Weinstock G."/>
            <person name="Sodergren E."/>
            <person name="Clifton S."/>
            <person name="Fulton L."/>
            <person name="Fulton B."/>
            <person name="Courtney L."/>
            <person name="Fronick C."/>
            <person name="Harrison M."/>
            <person name="Strong C."/>
            <person name="Farmer C."/>
            <person name="Delahaunty K."/>
            <person name="Markovic C."/>
            <person name="Hall O."/>
            <person name="Minx P."/>
            <person name="Tomlinson C."/>
            <person name="Mitreva M."/>
            <person name="Hou S."/>
            <person name="Chen J."/>
            <person name="Wollam A."/>
            <person name="Pepin K.H."/>
            <person name="Johnson M."/>
            <person name="Bhonagiri V."/>
            <person name="Zhang X."/>
            <person name="Suruliraj S."/>
            <person name="Warren W."/>
            <person name="Chinwalla A."/>
            <person name="Mardis E.R."/>
            <person name="Wilson R.K."/>
        </authorList>
    </citation>
    <scope>NUCLEOTIDE SEQUENCE [LARGE SCALE GENOMIC DNA]</scope>
    <source>
        <strain evidence="2 3">F0204</strain>
    </source>
</reference>
<evidence type="ECO:0000313" key="3">
    <source>
        <dbReference type="Proteomes" id="UP000004097"/>
    </source>
</evidence>
<keyword evidence="1" id="KW-0812">Transmembrane</keyword>
<name>E7MNB0_9FIRM</name>
<dbReference type="eggNOG" id="COG2898">
    <property type="taxonomic scope" value="Bacteria"/>
</dbReference>
<feature type="transmembrane region" description="Helical" evidence="1">
    <location>
        <begin position="65"/>
        <end position="90"/>
    </location>
</feature>
<feature type="transmembrane region" description="Helical" evidence="1">
    <location>
        <begin position="293"/>
        <end position="317"/>
    </location>
</feature>
<feature type="transmembrane region" description="Helical" evidence="1">
    <location>
        <begin position="31"/>
        <end position="53"/>
    </location>
</feature>
<feature type="transmembrane region" description="Helical" evidence="1">
    <location>
        <begin position="377"/>
        <end position="403"/>
    </location>
</feature>
<feature type="transmembrane region" description="Helical" evidence="1">
    <location>
        <begin position="478"/>
        <end position="500"/>
    </location>
</feature>
<dbReference type="STRING" id="706433.HMPREF9430_01001"/>
<evidence type="ECO:0000256" key="1">
    <source>
        <dbReference type="SAM" id="Phobius"/>
    </source>
</evidence>
<feature type="transmembrane region" description="Helical" evidence="1">
    <location>
        <begin position="409"/>
        <end position="431"/>
    </location>
</feature>
<dbReference type="HOGENOM" id="CLU_031634_1_0_9"/>
<dbReference type="Proteomes" id="UP000004097">
    <property type="component" value="Unassembled WGS sequence"/>
</dbReference>
<feature type="transmembrane region" description="Helical" evidence="1">
    <location>
        <begin position="232"/>
        <end position="253"/>
    </location>
</feature>
<keyword evidence="1" id="KW-1133">Transmembrane helix</keyword>
<dbReference type="OrthoDB" id="138672at2"/>